<evidence type="ECO:0000256" key="7">
    <source>
        <dbReference type="SAM" id="Phobius"/>
    </source>
</evidence>
<feature type="transmembrane region" description="Helical" evidence="7">
    <location>
        <begin position="531"/>
        <end position="551"/>
    </location>
</feature>
<evidence type="ECO:0000256" key="6">
    <source>
        <dbReference type="SAM" id="MobiDB-lite"/>
    </source>
</evidence>
<comment type="caution">
    <text evidence="9">The sequence shown here is derived from an EMBL/GenBank/DDBJ whole genome shotgun (WGS) entry which is preliminary data.</text>
</comment>
<evidence type="ECO:0000313" key="9">
    <source>
        <dbReference type="EMBL" id="PFH56294.1"/>
    </source>
</evidence>
<evidence type="ECO:0000256" key="5">
    <source>
        <dbReference type="ARBA" id="ARBA00023136"/>
    </source>
</evidence>
<dbReference type="GO" id="GO:0012505">
    <property type="term" value="C:endomembrane system"/>
    <property type="evidence" value="ECO:0007669"/>
    <property type="project" value="UniProtKB-SubCell"/>
</dbReference>
<feature type="transmembrane region" description="Helical" evidence="7">
    <location>
        <begin position="459"/>
        <end position="477"/>
    </location>
</feature>
<name>A0A2A9P538_OPHUN</name>
<gene>
    <name evidence="9" type="ORF">XA68_16765</name>
</gene>
<feature type="transmembrane region" description="Helical" evidence="7">
    <location>
        <begin position="390"/>
        <end position="410"/>
    </location>
</feature>
<dbReference type="Gene3D" id="1.20.1250.20">
    <property type="entry name" value="MFS general substrate transporter like domains"/>
    <property type="match status" value="2"/>
</dbReference>
<feature type="compositionally biased region" description="Basic and acidic residues" evidence="6">
    <location>
        <begin position="1"/>
        <end position="13"/>
    </location>
</feature>
<organism evidence="9 10">
    <name type="scientific">Ophiocordyceps unilateralis</name>
    <name type="common">Zombie-ant fungus</name>
    <name type="synonym">Torrubia unilateralis</name>
    <dbReference type="NCBI Taxonomy" id="268505"/>
    <lineage>
        <taxon>Eukaryota</taxon>
        <taxon>Fungi</taxon>
        <taxon>Dikarya</taxon>
        <taxon>Ascomycota</taxon>
        <taxon>Pezizomycotina</taxon>
        <taxon>Sordariomycetes</taxon>
        <taxon>Hypocreomycetidae</taxon>
        <taxon>Hypocreales</taxon>
        <taxon>Ophiocordycipitaceae</taxon>
        <taxon>Ophiocordyceps</taxon>
    </lineage>
</organism>
<feature type="transmembrane region" description="Helical" evidence="7">
    <location>
        <begin position="422"/>
        <end position="447"/>
    </location>
</feature>
<dbReference type="EMBL" id="LAZP02000613">
    <property type="protein sequence ID" value="PFH56294.1"/>
    <property type="molecule type" value="Genomic_DNA"/>
</dbReference>
<feature type="compositionally biased region" description="Acidic residues" evidence="6">
    <location>
        <begin position="43"/>
        <end position="52"/>
    </location>
</feature>
<dbReference type="PROSITE" id="PS50850">
    <property type="entry name" value="MFS"/>
    <property type="match status" value="1"/>
</dbReference>
<protein>
    <recommendedName>
        <fullName evidence="8">Major facilitator superfamily (MFS) profile domain-containing protein</fullName>
    </recommendedName>
</protein>
<dbReference type="InterPro" id="IPR036259">
    <property type="entry name" value="MFS_trans_sf"/>
</dbReference>
<keyword evidence="10" id="KW-1185">Reference proteome</keyword>
<feature type="transmembrane region" description="Helical" evidence="7">
    <location>
        <begin position="158"/>
        <end position="178"/>
    </location>
</feature>
<dbReference type="PANTHER" id="PTHR23501">
    <property type="entry name" value="MAJOR FACILITATOR SUPERFAMILY"/>
    <property type="match status" value="1"/>
</dbReference>
<dbReference type="InterPro" id="IPR020846">
    <property type="entry name" value="MFS_dom"/>
</dbReference>
<sequence>MPSDGIRNHHERSPLLQPVGPDQPTARQAETAPSPQPVNGDGHDDDDDDDDERTVVASQLPLPRLAFIMGTAWLGVFLGAIDSTVIATLSASIASEFKSLSLLSWLATAYLISTAACQPISGRLTDIFGRGPGLIFSNIFFAAGNVICGLARNDSVMILGRVIAGIGGGGLMSISTFLGSDLIPLRNRGIAQGIGNICYGSGAMLGSVFGGLMNDHTRWGWRLAFLVQAPPVLFSAVAAAVLIKVPPKQSKKSFLARIDFVGVLLTTSFLVLLLLGLNSGGNQVPWTHPLPLVTIPLSILVFAGFLWWESRARQPIIPVRLLMIRTVLAACMCNLLCTMVVMAGIFHVPLYLQVLGDSATGAGLKVLPSPLGVSIFSVGAGYLMKRTGRYYWLGISSIVILILGVVIFTLQGKDQPLWQSSVAFFFVGGGYGAMLTVTLLACVAAVQHSQQAVVTSATYLGRSVGGTVGITLGSAVYQNLLKNGLWARFGHLPGAEDEIRRIRNDLGELKRLPAGWHDGVIDSFMEAFRGVWLVMLAISVGALVSISMMRHHTLHATLERR</sequence>
<feature type="transmembrane region" description="Helical" evidence="7">
    <location>
        <begin position="322"/>
        <end position="346"/>
    </location>
</feature>
<feature type="transmembrane region" description="Helical" evidence="7">
    <location>
        <begin position="190"/>
        <end position="213"/>
    </location>
</feature>
<feature type="transmembrane region" description="Helical" evidence="7">
    <location>
        <begin position="289"/>
        <end position="310"/>
    </location>
</feature>
<dbReference type="AlphaFoldDB" id="A0A2A9P538"/>
<dbReference type="GO" id="GO:0000329">
    <property type="term" value="C:fungal-type vacuole membrane"/>
    <property type="evidence" value="ECO:0007669"/>
    <property type="project" value="TreeGrafter"/>
</dbReference>
<feature type="transmembrane region" description="Helical" evidence="7">
    <location>
        <begin position="65"/>
        <end position="90"/>
    </location>
</feature>
<feature type="transmembrane region" description="Helical" evidence="7">
    <location>
        <begin position="102"/>
        <end position="121"/>
    </location>
</feature>
<feature type="region of interest" description="Disordered" evidence="6">
    <location>
        <begin position="1"/>
        <end position="52"/>
    </location>
</feature>
<dbReference type="PANTHER" id="PTHR23501:SF191">
    <property type="entry name" value="VACUOLAR BASIC AMINO ACID TRANSPORTER 4"/>
    <property type="match status" value="1"/>
</dbReference>
<comment type="subcellular location">
    <subcellularLocation>
        <location evidence="1">Endomembrane system</location>
        <topology evidence="1">Multi-pass membrane protein</topology>
    </subcellularLocation>
</comment>
<keyword evidence="3 7" id="KW-0812">Transmembrane</keyword>
<keyword evidence="2" id="KW-0813">Transport</keyword>
<keyword evidence="5 7" id="KW-0472">Membrane</keyword>
<accession>A0A2A9P538</accession>
<feature type="transmembrane region" description="Helical" evidence="7">
    <location>
        <begin position="133"/>
        <end position="152"/>
    </location>
</feature>
<evidence type="ECO:0000256" key="2">
    <source>
        <dbReference type="ARBA" id="ARBA00022448"/>
    </source>
</evidence>
<dbReference type="Pfam" id="PF07690">
    <property type="entry name" value="MFS_1"/>
    <property type="match status" value="1"/>
</dbReference>
<evidence type="ECO:0000256" key="3">
    <source>
        <dbReference type="ARBA" id="ARBA00022692"/>
    </source>
</evidence>
<feature type="transmembrane region" description="Helical" evidence="7">
    <location>
        <begin position="366"/>
        <end position="383"/>
    </location>
</feature>
<proteinExistence type="predicted"/>
<evidence type="ECO:0000256" key="1">
    <source>
        <dbReference type="ARBA" id="ARBA00004127"/>
    </source>
</evidence>
<dbReference type="SUPFAM" id="SSF103473">
    <property type="entry name" value="MFS general substrate transporter"/>
    <property type="match status" value="1"/>
</dbReference>
<dbReference type="GO" id="GO:0015174">
    <property type="term" value="F:basic amino acid transmembrane transporter activity"/>
    <property type="evidence" value="ECO:0007669"/>
    <property type="project" value="TreeGrafter"/>
</dbReference>
<dbReference type="Proteomes" id="UP000037136">
    <property type="component" value="Unassembled WGS sequence"/>
</dbReference>
<reference evidence="9 10" key="1">
    <citation type="journal article" date="2015" name="BMC Genomics">
        <title>Gene expression during zombie ant biting behavior reflects the complexity underlying fungal parasitic behavioral manipulation.</title>
        <authorList>
            <person name="de Bekker C."/>
            <person name="Ohm R.A."/>
            <person name="Loreto R.G."/>
            <person name="Sebastian A."/>
            <person name="Albert I."/>
            <person name="Merrow M."/>
            <person name="Brachmann A."/>
            <person name="Hughes D.P."/>
        </authorList>
    </citation>
    <scope>NUCLEOTIDE SEQUENCE [LARGE SCALE GENOMIC DNA]</scope>
    <source>
        <strain evidence="9 10">SC16a</strain>
    </source>
</reference>
<keyword evidence="4 7" id="KW-1133">Transmembrane helix</keyword>
<feature type="transmembrane region" description="Helical" evidence="7">
    <location>
        <begin position="254"/>
        <end position="277"/>
    </location>
</feature>
<dbReference type="OrthoDB" id="3437016at2759"/>
<feature type="domain" description="Major facilitator superfamily (MFS) profile" evidence="8">
    <location>
        <begin position="68"/>
        <end position="554"/>
    </location>
</feature>
<dbReference type="InterPro" id="IPR011701">
    <property type="entry name" value="MFS"/>
</dbReference>
<reference evidence="9 10" key="2">
    <citation type="journal article" date="2017" name="Sci. Rep.">
        <title>Ant-infecting Ophiocordyceps genomes reveal a high diversity of potential behavioral manipulation genes and a possible major role for enterotoxins.</title>
        <authorList>
            <person name="de Bekker C."/>
            <person name="Ohm R.A."/>
            <person name="Evans H.C."/>
            <person name="Brachmann A."/>
            <person name="Hughes D.P."/>
        </authorList>
    </citation>
    <scope>NUCLEOTIDE SEQUENCE [LARGE SCALE GENOMIC DNA]</scope>
    <source>
        <strain evidence="9 10">SC16a</strain>
    </source>
</reference>
<evidence type="ECO:0000259" key="8">
    <source>
        <dbReference type="PROSITE" id="PS50850"/>
    </source>
</evidence>
<evidence type="ECO:0000256" key="4">
    <source>
        <dbReference type="ARBA" id="ARBA00022989"/>
    </source>
</evidence>
<evidence type="ECO:0000313" key="10">
    <source>
        <dbReference type="Proteomes" id="UP000037136"/>
    </source>
</evidence>